<dbReference type="KEGG" id="mes:Meso_0600"/>
<evidence type="ECO:0000256" key="9">
    <source>
        <dbReference type="PROSITE-ProRule" id="PRU00110"/>
    </source>
</evidence>
<dbReference type="InterPro" id="IPR001789">
    <property type="entry name" value="Sig_transdc_resp-reg_receiver"/>
</dbReference>
<dbReference type="InterPro" id="IPR051315">
    <property type="entry name" value="Bact_Chemotaxis_CheA"/>
</dbReference>
<evidence type="ECO:0000256" key="2">
    <source>
        <dbReference type="ARBA" id="ARBA00012438"/>
    </source>
</evidence>
<dbReference type="PROSITE" id="PS50110">
    <property type="entry name" value="RESPONSE_REGULATORY"/>
    <property type="match status" value="1"/>
</dbReference>
<evidence type="ECO:0000313" key="16">
    <source>
        <dbReference type="EMBL" id="ABG62000.1"/>
    </source>
</evidence>
<dbReference type="SMART" id="SM00260">
    <property type="entry name" value="CheW"/>
    <property type="match status" value="1"/>
</dbReference>
<dbReference type="EMBL" id="CP000390">
    <property type="protein sequence ID" value="ABG62000.1"/>
    <property type="molecule type" value="Genomic_DNA"/>
</dbReference>
<dbReference type="SUPFAM" id="SSF47226">
    <property type="entry name" value="Histidine-containing phosphotransfer domain, HPT domain"/>
    <property type="match status" value="1"/>
</dbReference>
<dbReference type="InterPro" id="IPR002545">
    <property type="entry name" value="CheW-lke_dom"/>
</dbReference>
<dbReference type="SUPFAM" id="SSF55874">
    <property type="entry name" value="ATPase domain of HSP90 chaperone/DNA topoisomerase II/histidine kinase"/>
    <property type="match status" value="1"/>
</dbReference>
<dbReference type="InterPro" id="IPR003594">
    <property type="entry name" value="HATPase_dom"/>
</dbReference>
<protein>
    <recommendedName>
        <fullName evidence="3">Chemotaxis protein CheA</fullName>
        <ecNumber evidence="2">2.7.13.3</ecNumber>
    </recommendedName>
</protein>
<dbReference type="Gene3D" id="2.30.30.40">
    <property type="entry name" value="SH3 Domains"/>
    <property type="match status" value="1"/>
</dbReference>
<evidence type="ECO:0000259" key="15">
    <source>
        <dbReference type="PROSITE" id="PS50894"/>
    </source>
</evidence>
<dbReference type="Gene3D" id="1.20.120.160">
    <property type="entry name" value="HPT domain"/>
    <property type="match status" value="1"/>
</dbReference>
<evidence type="ECO:0000256" key="10">
    <source>
        <dbReference type="PROSITE-ProRule" id="PRU00169"/>
    </source>
</evidence>
<dbReference type="PROSITE" id="PS50109">
    <property type="entry name" value="HIS_KIN"/>
    <property type="match status" value="1"/>
</dbReference>
<comment type="catalytic activity">
    <reaction evidence="1">
        <text>ATP + protein L-histidine = ADP + protein N-phospho-L-histidine.</text>
        <dbReference type="EC" id="2.7.13.3"/>
    </reaction>
</comment>
<reference evidence="16" key="1">
    <citation type="submission" date="2006-06" db="EMBL/GenBank/DDBJ databases">
        <title>Complete sequence of chromosome of Chelativorans sp. BNC1.</title>
        <authorList>
            <consortium name="US DOE Joint Genome Institute"/>
            <person name="Copeland A."/>
            <person name="Lucas S."/>
            <person name="Lapidus A."/>
            <person name="Barry K."/>
            <person name="Detter J.C."/>
            <person name="Glavina del Rio T."/>
            <person name="Hammon N."/>
            <person name="Israni S."/>
            <person name="Dalin E."/>
            <person name="Tice H."/>
            <person name="Pitluck S."/>
            <person name="Chertkov O."/>
            <person name="Brettin T."/>
            <person name="Bruce D."/>
            <person name="Han C."/>
            <person name="Tapia R."/>
            <person name="Gilna P."/>
            <person name="Schmutz J."/>
            <person name="Larimer F."/>
            <person name="Land M."/>
            <person name="Hauser L."/>
            <person name="Kyrpides N."/>
            <person name="Mikhailova N."/>
            <person name="Richardson P."/>
        </authorList>
    </citation>
    <scope>NUCLEOTIDE SEQUENCE</scope>
    <source>
        <strain evidence="16">BNC1</strain>
    </source>
</reference>
<evidence type="ECO:0000256" key="5">
    <source>
        <dbReference type="ARBA" id="ARBA00022679"/>
    </source>
</evidence>
<dbReference type="PROSITE" id="PS50894">
    <property type="entry name" value="HPT"/>
    <property type="match status" value="1"/>
</dbReference>
<keyword evidence="6 16" id="KW-0418">Kinase</keyword>
<dbReference type="SMART" id="SM00073">
    <property type="entry name" value="HPT"/>
    <property type="match status" value="1"/>
</dbReference>
<feature type="domain" description="HPt" evidence="15">
    <location>
        <begin position="3"/>
        <end position="110"/>
    </location>
</feature>
<dbReference type="EC" id="2.7.13.3" evidence="2"/>
<evidence type="ECO:0000259" key="13">
    <source>
        <dbReference type="PROSITE" id="PS50110"/>
    </source>
</evidence>
<dbReference type="InterPro" id="IPR005467">
    <property type="entry name" value="His_kinase_dom"/>
</dbReference>
<dbReference type="SUPFAM" id="SSF52172">
    <property type="entry name" value="CheY-like"/>
    <property type="match status" value="1"/>
</dbReference>
<feature type="domain" description="Histidine kinase" evidence="12">
    <location>
        <begin position="198"/>
        <end position="432"/>
    </location>
</feature>
<dbReference type="SUPFAM" id="SSF50341">
    <property type="entry name" value="CheW-like"/>
    <property type="match status" value="1"/>
</dbReference>
<dbReference type="InterPro" id="IPR036641">
    <property type="entry name" value="HPT_dom_sf"/>
</dbReference>
<evidence type="ECO:0000256" key="11">
    <source>
        <dbReference type="SAM" id="MobiDB-lite"/>
    </source>
</evidence>
<dbReference type="Pfam" id="PF01584">
    <property type="entry name" value="CheW"/>
    <property type="match status" value="1"/>
</dbReference>
<dbReference type="GO" id="GO:0005737">
    <property type="term" value="C:cytoplasm"/>
    <property type="evidence" value="ECO:0007669"/>
    <property type="project" value="InterPro"/>
</dbReference>
<dbReference type="Pfam" id="PF01627">
    <property type="entry name" value="Hpt"/>
    <property type="match status" value="1"/>
</dbReference>
<keyword evidence="5" id="KW-0808">Transferase</keyword>
<sequence length="706" mass="76456">MAKADLDRQLLGLFIREVQERSGELERMLLAVEGAAGAEERRHLLERLLRIAHSLKGAAGLVEIRSIEKVCHRMEDLLAQLARAERPLERADLDVLLEATDWIAQTGGKLEREPGAPMTPTEDVLERLDARLGEKPKAPQDTRAAGGVPMPPVRTSDLDGSIRLSGHRLDALLYRSGELLAAKSRLSLRAAEAASLRERFRRVRFPHTANGEAAPSLDESLRELAAGLSEDARLIGSLVGALDHEIRRARMQRFAEACQGLPRLVRDIGNESGKLAELNILGGEIEVDRSIVSGLQDSLRHLVRNAMGHGIETPPERRKAGKPEKGRITVSAALFRDRFQVHVEDDGRGFDLKSIAEAAAGKGLPEAQDERQLLRRAFEPGISTSAEVTSLSGRGVGLDIVRNAVEAMRGTVELSNVRGGGAAFTMTLPLTLATVRALEVMSGGQIFTIDTSSVRKVGQISTRDLPQRGKPNLLKTANGNVRVLDLATWLGFPGPLMPDGKDIRTAVFVGTAGDETAVLVEQILEEQEMLVRSLGPRLANTRCYSGATILPDGPIALLLNAAALIEAAASGEYSGTDAYSLQVRQARKKILVVDDSPSVRALEKLILEGAGYDVAIAADGAEAWKHLRTHGADVVVADIDMPEMDGVALTQTIRRSRKFAQLPVILISGRDTVEEKEQGLHAGANAYMAKSSFDQQLFLEAVRQMV</sequence>
<dbReference type="InterPro" id="IPR004358">
    <property type="entry name" value="Sig_transdc_His_kin-like_C"/>
</dbReference>
<evidence type="ECO:0000256" key="8">
    <source>
        <dbReference type="ARBA" id="ARBA00035100"/>
    </source>
</evidence>
<evidence type="ECO:0000259" key="12">
    <source>
        <dbReference type="PROSITE" id="PS50109"/>
    </source>
</evidence>
<dbReference type="CDD" id="cd00088">
    <property type="entry name" value="HPT"/>
    <property type="match status" value="1"/>
</dbReference>
<dbReference type="PRINTS" id="PR00344">
    <property type="entry name" value="BCTRLSENSOR"/>
</dbReference>
<dbReference type="OrthoDB" id="9803176at2"/>
<keyword evidence="7" id="KW-0902">Two-component regulatory system</keyword>
<dbReference type="Pfam" id="PF00072">
    <property type="entry name" value="Response_reg"/>
    <property type="match status" value="1"/>
</dbReference>
<dbReference type="GO" id="GO:0006935">
    <property type="term" value="P:chemotaxis"/>
    <property type="evidence" value="ECO:0007669"/>
    <property type="project" value="InterPro"/>
</dbReference>
<dbReference type="AlphaFoldDB" id="Q11KS5"/>
<dbReference type="Gene3D" id="3.40.50.2300">
    <property type="match status" value="1"/>
</dbReference>
<dbReference type="PANTHER" id="PTHR43395">
    <property type="entry name" value="SENSOR HISTIDINE KINASE CHEA"/>
    <property type="match status" value="1"/>
</dbReference>
<evidence type="ECO:0000256" key="6">
    <source>
        <dbReference type="ARBA" id="ARBA00022777"/>
    </source>
</evidence>
<dbReference type="HOGENOM" id="CLU_000650_2_1_5"/>
<gene>
    <name evidence="16" type="ordered locus">Meso_0600</name>
</gene>
<dbReference type="FunFam" id="3.30.565.10:FF:000016">
    <property type="entry name" value="Chemotaxis protein CheA, putative"/>
    <property type="match status" value="1"/>
</dbReference>
<dbReference type="eggNOG" id="COG2198">
    <property type="taxonomic scope" value="Bacteria"/>
</dbReference>
<name>Q11KS5_CHESB</name>
<dbReference type="SMART" id="SM00448">
    <property type="entry name" value="REC"/>
    <property type="match status" value="1"/>
</dbReference>
<accession>Q11KS5</accession>
<dbReference type="STRING" id="266779.Meso_0600"/>
<feature type="region of interest" description="Disordered" evidence="11">
    <location>
        <begin position="135"/>
        <end position="159"/>
    </location>
</feature>
<evidence type="ECO:0000256" key="1">
    <source>
        <dbReference type="ARBA" id="ARBA00000085"/>
    </source>
</evidence>
<dbReference type="eggNOG" id="COG0745">
    <property type="taxonomic scope" value="Bacteria"/>
</dbReference>
<dbReference type="eggNOG" id="COG0643">
    <property type="taxonomic scope" value="Bacteria"/>
</dbReference>
<feature type="modified residue" description="Phosphohistidine" evidence="9">
    <location>
        <position position="53"/>
    </location>
</feature>
<dbReference type="SMART" id="SM00387">
    <property type="entry name" value="HATPase_c"/>
    <property type="match status" value="1"/>
</dbReference>
<dbReference type="InterPro" id="IPR036890">
    <property type="entry name" value="HATPase_C_sf"/>
</dbReference>
<dbReference type="PROSITE" id="PS50851">
    <property type="entry name" value="CHEW"/>
    <property type="match status" value="1"/>
</dbReference>
<evidence type="ECO:0000256" key="7">
    <source>
        <dbReference type="ARBA" id="ARBA00023012"/>
    </source>
</evidence>
<organism evidence="16">
    <name type="scientific">Chelativorans sp. (strain BNC1)</name>
    <dbReference type="NCBI Taxonomy" id="266779"/>
    <lineage>
        <taxon>Bacteria</taxon>
        <taxon>Pseudomonadati</taxon>
        <taxon>Pseudomonadota</taxon>
        <taxon>Alphaproteobacteria</taxon>
        <taxon>Hyphomicrobiales</taxon>
        <taxon>Phyllobacteriaceae</taxon>
        <taxon>Chelativorans</taxon>
    </lineage>
</organism>
<dbReference type="Gene3D" id="3.30.565.10">
    <property type="entry name" value="Histidine kinase-like ATPase, C-terminal domain"/>
    <property type="match status" value="1"/>
</dbReference>
<keyword evidence="4 10" id="KW-0597">Phosphoprotein</keyword>
<proteinExistence type="predicted"/>
<dbReference type="SMART" id="SM01231">
    <property type="entry name" value="H-kinase_dim"/>
    <property type="match status" value="1"/>
</dbReference>
<feature type="domain" description="CheW-like" evidence="14">
    <location>
        <begin position="434"/>
        <end position="570"/>
    </location>
</feature>
<dbReference type="InterPro" id="IPR011006">
    <property type="entry name" value="CheY-like_superfamily"/>
</dbReference>
<dbReference type="InterPro" id="IPR004105">
    <property type="entry name" value="CheA-like_dim"/>
</dbReference>
<dbReference type="Pfam" id="PF02518">
    <property type="entry name" value="HATPase_c"/>
    <property type="match status" value="1"/>
</dbReference>
<dbReference type="InterPro" id="IPR008207">
    <property type="entry name" value="Sig_transdc_His_kin_Hpt_dom"/>
</dbReference>
<dbReference type="PANTHER" id="PTHR43395:SF1">
    <property type="entry name" value="CHEMOTAXIS PROTEIN CHEA"/>
    <property type="match status" value="1"/>
</dbReference>
<comment type="function">
    <text evidence="8">Involved in the transmission of sensory signals from the chemoreceptors to the flagellar motors. CheA is autophosphorylated; it can transfer its phosphate group to either CheB or CheY.</text>
</comment>
<feature type="modified residue" description="4-aspartylphosphate" evidence="10">
    <location>
        <position position="638"/>
    </location>
</feature>
<dbReference type="InterPro" id="IPR036061">
    <property type="entry name" value="CheW-like_dom_sf"/>
</dbReference>
<feature type="domain" description="Response regulatory" evidence="13">
    <location>
        <begin position="589"/>
        <end position="705"/>
    </location>
</feature>
<evidence type="ECO:0000256" key="4">
    <source>
        <dbReference type="ARBA" id="ARBA00022553"/>
    </source>
</evidence>
<evidence type="ECO:0000259" key="14">
    <source>
        <dbReference type="PROSITE" id="PS50851"/>
    </source>
</evidence>
<dbReference type="GO" id="GO:0000155">
    <property type="term" value="F:phosphorelay sensor kinase activity"/>
    <property type="evidence" value="ECO:0007669"/>
    <property type="project" value="InterPro"/>
</dbReference>
<evidence type="ECO:0000256" key="3">
    <source>
        <dbReference type="ARBA" id="ARBA00021495"/>
    </source>
</evidence>